<comment type="caution">
    <text evidence="1">The sequence shown here is derived from an EMBL/GenBank/DDBJ whole genome shotgun (WGS) entry which is preliminary data.</text>
</comment>
<dbReference type="Proteomes" id="UP001159363">
    <property type="component" value="Chromosome 5"/>
</dbReference>
<proteinExistence type="predicted"/>
<sequence length="114" mass="13213">MDQGVIINFKHFYRWLVVENILTTNEDKKVKIDLQASRMCNRAWEKVKNVTIADCFKKLGFTQRRNQNDIRGQNLGVNDEEVMPAVEGFGDLMFSSVLYEEFVTMDDDIVVCGE</sequence>
<dbReference type="EMBL" id="JARBHB010000006">
    <property type="protein sequence ID" value="KAJ8882157.1"/>
    <property type="molecule type" value="Genomic_DNA"/>
</dbReference>
<gene>
    <name evidence="1" type="ORF">PR048_018645</name>
</gene>
<organism evidence="1 2">
    <name type="scientific">Dryococelus australis</name>
    <dbReference type="NCBI Taxonomy" id="614101"/>
    <lineage>
        <taxon>Eukaryota</taxon>
        <taxon>Metazoa</taxon>
        <taxon>Ecdysozoa</taxon>
        <taxon>Arthropoda</taxon>
        <taxon>Hexapoda</taxon>
        <taxon>Insecta</taxon>
        <taxon>Pterygota</taxon>
        <taxon>Neoptera</taxon>
        <taxon>Polyneoptera</taxon>
        <taxon>Phasmatodea</taxon>
        <taxon>Verophasmatodea</taxon>
        <taxon>Anareolatae</taxon>
        <taxon>Phasmatidae</taxon>
        <taxon>Eurycanthinae</taxon>
        <taxon>Dryococelus</taxon>
    </lineage>
</organism>
<keyword evidence="2" id="KW-1185">Reference proteome</keyword>
<evidence type="ECO:0000313" key="2">
    <source>
        <dbReference type="Proteomes" id="UP001159363"/>
    </source>
</evidence>
<evidence type="ECO:0008006" key="3">
    <source>
        <dbReference type="Google" id="ProtNLM"/>
    </source>
</evidence>
<evidence type="ECO:0000313" key="1">
    <source>
        <dbReference type="EMBL" id="KAJ8882157.1"/>
    </source>
</evidence>
<accession>A0ABQ9HD25</accession>
<protein>
    <recommendedName>
        <fullName evidence="3">DDE-1 domain-containing protein</fullName>
    </recommendedName>
</protein>
<name>A0ABQ9HD25_9NEOP</name>
<reference evidence="1 2" key="1">
    <citation type="submission" date="2023-02" db="EMBL/GenBank/DDBJ databases">
        <title>LHISI_Scaffold_Assembly.</title>
        <authorList>
            <person name="Stuart O.P."/>
            <person name="Cleave R."/>
            <person name="Magrath M.J.L."/>
            <person name="Mikheyev A.S."/>
        </authorList>
    </citation>
    <scope>NUCLEOTIDE SEQUENCE [LARGE SCALE GENOMIC DNA]</scope>
    <source>
        <strain evidence="1">Daus_M_001</strain>
        <tissue evidence="1">Leg muscle</tissue>
    </source>
</reference>